<comment type="caution">
    <text evidence="3">The sequence shown here is derived from an EMBL/GenBank/DDBJ whole genome shotgun (WGS) entry which is preliminary data.</text>
</comment>
<feature type="transmembrane region" description="Helical" evidence="2">
    <location>
        <begin position="6"/>
        <end position="28"/>
    </location>
</feature>
<dbReference type="RefSeq" id="WP_203004953.1">
    <property type="nucleotide sequence ID" value="NZ_JADWYU010000082.1"/>
</dbReference>
<protein>
    <submittedName>
        <fullName evidence="3">Uncharacterized protein</fullName>
    </submittedName>
</protein>
<keyword evidence="2" id="KW-1133">Transmembrane helix</keyword>
<name>A0A937UN66_9ACTN</name>
<feature type="compositionally biased region" description="Low complexity" evidence="1">
    <location>
        <begin position="55"/>
        <end position="70"/>
    </location>
</feature>
<organism evidence="3 4">
    <name type="scientific">Frankia nepalensis</name>
    <dbReference type="NCBI Taxonomy" id="1836974"/>
    <lineage>
        <taxon>Bacteria</taxon>
        <taxon>Bacillati</taxon>
        <taxon>Actinomycetota</taxon>
        <taxon>Actinomycetes</taxon>
        <taxon>Frankiales</taxon>
        <taxon>Frankiaceae</taxon>
        <taxon>Frankia</taxon>
    </lineage>
</organism>
<accession>A0A937UN66</accession>
<sequence>MEITAPAAAAVIGFPLLMMMVMLAMGVVERWMTGPGRSTLRLTRGVSGAGGDGGAQTPSTPAAPATASGGRELLGAADGRPTLRLVTATHATAAHVTGPTGFATGPTGFAASAPRAAEAGAAAADHL</sequence>
<dbReference type="Proteomes" id="UP000604475">
    <property type="component" value="Unassembled WGS sequence"/>
</dbReference>
<evidence type="ECO:0000256" key="1">
    <source>
        <dbReference type="SAM" id="MobiDB-lite"/>
    </source>
</evidence>
<evidence type="ECO:0000313" key="4">
    <source>
        <dbReference type="Proteomes" id="UP000604475"/>
    </source>
</evidence>
<feature type="region of interest" description="Disordered" evidence="1">
    <location>
        <begin position="44"/>
        <end position="74"/>
    </location>
</feature>
<gene>
    <name evidence="3" type="ORF">I7412_11475</name>
</gene>
<dbReference type="AlphaFoldDB" id="A0A937UN66"/>
<keyword evidence="2" id="KW-0812">Transmembrane</keyword>
<proteinExistence type="predicted"/>
<evidence type="ECO:0000256" key="2">
    <source>
        <dbReference type="SAM" id="Phobius"/>
    </source>
</evidence>
<keyword evidence="2" id="KW-0472">Membrane</keyword>
<reference evidence="3" key="1">
    <citation type="submission" date="2020-12" db="EMBL/GenBank/DDBJ databases">
        <title>Genomic characterization of non-nitrogen-fixing Frankia strains.</title>
        <authorList>
            <person name="Carlos-Shanley C."/>
            <person name="Guerra T."/>
            <person name="Hahn D."/>
        </authorList>
    </citation>
    <scope>NUCLEOTIDE SEQUENCE</scope>
    <source>
        <strain evidence="3">CN6</strain>
    </source>
</reference>
<keyword evidence="4" id="KW-1185">Reference proteome</keyword>
<evidence type="ECO:0000313" key="3">
    <source>
        <dbReference type="EMBL" id="MBL7627778.1"/>
    </source>
</evidence>
<dbReference type="EMBL" id="JAEACQ010000163">
    <property type="protein sequence ID" value="MBL7627778.1"/>
    <property type="molecule type" value="Genomic_DNA"/>
</dbReference>